<keyword evidence="5 6" id="KW-0472">Membrane</keyword>
<dbReference type="PROSITE" id="PS50031">
    <property type="entry name" value="EH"/>
    <property type="match status" value="1"/>
</dbReference>
<organism evidence="8 9">
    <name type="scientific">Trichinella murrelli</name>
    <dbReference type="NCBI Taxonomy" id="144512"/>
    <lineage>
        <taxon>Eukaryota</taxon>
        <taxon>Metazoa</taxon>
        <taxon>Ecdysozoa</taxon>
        <taxon>Nematoda</taxon>
        <taxon>Enoplea</taxon>
        <taxon>Dorylaimia</taxon>
        <taxon>Trichinellida</taxon>
        <taxon>Trichinellidae</taxon>
        <taxon>Trichinella</taxon>
    </lineage>
</organism>
<evidence type="ECO:0000256" key="2">
    <source>
        <dbReference type="ARBA" id="ARBA00022692"/>
    </source>
</evidence>
<dbReference type="Gene3D" id="3.40.50.300">
    <property type="entry name" value="P-loop containing nucleotide triphosphate hydrolases"/>
    <property type="match status" value="1"/>
</dbReference>
<feature type="transmembrane region" description="Helical" evidence="6">
    <location>
        <begin position="134"/>
        <end position="158"/>
    </location>
</feature>
<dbReference type="STRING" id="144512.A0A0V0TTB3"/>
<reference evidence="8 9" key="1">
    <citation type="submission" date="2015-01" db="EMBL/GenBank/DDBJ databases">
        <title>Evolution of Trichinella species and genotypes.</title>
        <authorList>
            <person name="Korhonen P.K."/>
            <person name="Edoardo P."/>
            <person name="Giuseppe L.R."/>
            <person name="Gasser R.B."/>
        </authorList>
    </citation>
    <scope>NUCLEOTIDE SEQUENCE [LARGE SCALE GENOMIC DNA]</scope>
    <source>
        <strain evidence="8">ISS417</strain>
    </source>
</reference>
<dbReference type="Proteomes" id="UP000055048">
    <property type="component" value="Unassembled WGS sequence"/>
</dbReference>
<sequence>MELTFKIKDDLFIELIEKALCEFDDLTTGERLDLQEVKEGKCSCTLRVLKLLKRRFPSEVSICKWLQSGDIILPTLPKRERNPELEARIQKLKKEQEQREYDRMTSNVDVVQLHRQRNKFGSFQQDLAILNRQLIIILNTLLTVICSFLFGFYSVQFVSPSSDYTLRVAVGLLFAVVVFLSDILLSNDCIEMAYNLTQEQCEEKKAPSPKRLLFAKTLNEYYKEKILPVEMCINFDLYCSLPLLDCEFSCNPTILFLGQHSVGKTSMIRFLLNTDYPGMRIAPEPSNDIFNIIIYGNDARIIPSNIMINSTNFPFPGLTQFSNQCLKKCVVVSCPVPLLKHVTIIDTPGILENSLQPQGPTEFEQMIRYFSGKVDRILLMFDALRFDLSESMNRLLYILQPFEDKILLILNKGDTCDPIALSHVRSALIWSMSRKLHSVDMPKVYVGSFWDKPLRSVVHQQLFQADLSRLFEELRCLPRTTNIRRLKDVLKRANQVLLFATLTNKMHRMRYFAGCIPKMKRRTLAKIVSNEVYPKLINVLHLQSHDLPTMDLMYSLMLRDIWIFKKVSKRDFQQLRDFLHNDMTHLLEILRAEVPEKIPCGRLQDPLLNRDWEDCEWSVVNEEAEKQGWRSEFHLLGPKKGLLHAVQLTDTLQKCGLPMMVLDQIWRLVDQDNDNMINEDQFCLVKYLINRTLKGRPVPSELPNCMLPPQSQDNFCACSKAEIEMDDSVSNDEPYPTEQCSTPHKQLFFYQSHEKNEE</sequence>
<dbReference type="InterPro" id="IPR027417">
    <property type="entry name" value="P-loop_NTPase"/>
</dbReference>
<evidence type="ECO:0000256" key="4">
    <source>
        <dbReference type="ARBA" id="ARBA00022989"/>
    </source>
</evidence>
<dbReference type="PANTHER" id="PTHR31394:SF1">
    <property type="entry name" value="TRANSMEMBRANE PROTEIN 199"/>
    <property type="match status" value="1"/>
</dbReference>
<evidence type="ECO:0000259" key="7">
    <source>
        <dbReference type="PROSITE" id="PS50031"/>
    </source>
</evidence>
<accession>A0A0V0TTB3</accession>
<dbReference type="InterPro" id="IPR011992">
    <property type="entry name" value="EF-hand-dom_pair"/>
</dbReference>
<keyword evidence="3" id="KW-0256">Endoplasmic reticulum</keyword>
<dbReference type="Pfam" id="PF18150">
    <property type="entry name" value="DUF5600"/>
    <property type="match status" value="1"/>
</dbReference>
<evidence type="ECO:0000256" key="5">
    <source>
        <dbReference type="ARBA" id="ARBA00023136"/>
    </source>
</evidence>
<evidence type="ECO:0000256" key="1">
    <source>
        <dbReference type="ARBA" id="ARBA00004477"/>
    </source>
</evidence>
<dbReference type="EMBL" id="JYDJ01000149">
    <property type="protein sequence ID" value="KRX42239.1"/>
    <property type="molecule type" value="Genomic_DNA"/>
</dbReference>
<dbReference type="OrthoDB" id="19981at2759"/>
<name>A0A0V0TTB3_9BILA</name>
<dbReference type="InterPro" id="IPR000261">
    <property type="entry name" value="EH_dom"/>
</dbReference>
<dbReference type="Pfam" id="PF12763">
    <property type="entry name" value="EH"/>
    <property type="match status" value="1"/>
</dbReference>
<dbReference type="GO" id="GO:0070072">
    <property type="term" value="P:vacuolar proton-transporting V-type ATPase complex assembly"/>
    <property type="evidence" value="ECO:0007669"/>
    <property type="project" value="InterPro"/>
</dbReference>
<evidence type="ECO:0000313" key="8">
    <source>
        <dbReference type="EMBL" id="KRX42239.1"/>
    </source>
</evidence>
<protein>
    <submittedName>
        <fullName evidence="8">EH domain-containing protein 1</fullName>
    </submittedName>
</protein>
<dbReference type="GO" id="GO:0005789">
    <property type="term" value="C:endoplasmic reticulum membrane"/>
    <property type="evidence" value="ECO:0007669"/>
    <property type="project" value="UniProtKB-SubCell"/>
</dbReference>
<proteinExistence type="predicted"/>
<feature type="domain" description="EH" evidence="7">
    <location>
        <begin position="625"/>
        <end position="713"/>
    </location>
</feature>
<comment type="caution">
    <text evidence="8">The sequence shown here is derived from an EMBL/GenBank/DDBJ whole genome shotgun (WGS) entry which is preliminary data.</text>
</comment>
<dbReference type="PANTHER" id="PTHR31394">
    <property type="entry name" value="TRANSMEMBRANE PROTEIN 199"/>
    <property type="match status" value="1"/>
</dbReference>
<dbReference type="AlphaFoldDB" id="A0A0V0TTB3"/>
<dbReference type="InterPro" id="IPR040990">
    <property type="entry name" value="DUF5600"/>
</dbReference>
<feature type="transmembrane region" description="Helical" evidence="6">
    <location>
        <begin position="164"/>
        <end position="185"/>
    </location>
</feature>
<evidence type="ECO:0000256" key="6">
    <source>
        <dbReference type="SAM" id="Phobius"/>
    </source>
</evidence>
<keyword evidence="4 6" id="KW-1133">Transmembrane helix</keyword>
<evidence type="ECO:0000256" key="3">
    <source>
        <dbReference type="ARBA" id="ARBA00022824"/>
    </source>
</evidence>
<comment type="subcellular location">
    <subcellularLocation>
        <location evidence="1">Endoplasmic reticulum membrane</location>
        <topology evidence="1">Multi-pass membrane protein</topology>
    </subcellularLocation>
</comment>
<dbReference type="InterPro" id="IPR021013">
    <property type="entry name" value="ATPase_Vma12"/>
</dbReference>
<dbReference type="Gene3D" id="1.10.268.20">
    <property type="match status" value="1"/>
</dbReference>
<keyword evidence="9" id="KW-1185">Reference proteome</keyword>
<evidence type="ECO:0000313" key="9">
    <source>
        <dbReference type="Proteomes" id="UP000055048"/>
    </source>
</evidence>
<dbReference type="Pfam" id="PF11712">
    <property type="entry name" value="Vma12"/>
    <property type="match status" value="1"/>
</dbReference>
<keyword evidence="2 6" id="KW-0812">Transmembrane</keyword>
<gene>
    <name evidence="8" type="primary">Ehd1</name>
    <name evidence="8" type="ORF">T05_9782</name>
</gene>
<dbReference type="SUPFAM" id="SSF52540">
    <property type="entry name" value="P-loop containing nucleoside triphosphate hydrolases"/>
    <property type="match status" value="1"/>
</dbReference>
<dbReference type="SMART" id="SM00027">
    <property type="entry name" value="EH"/>
    <property type="match status" value="1"/>
</dbReference>
<dbReference type="Gene3D" id="1.10.238.10">
    <property type="entry name" value="EF-hand"/>
    <property type="match status" value="1"/>
</dbReference>
<dbReference type="SUPFAM" id="SSF47473">
    <property type="entry name" value="EF-hand"/>
    <property type="match status" value="1"/>
</dbReference>